<dbReference type="PANTHER" id="PTHR30146">
    <property type="entry name" value="LACI-RELATED TRANSCRIPTIONAL REPRESSOR"/>
    <property type="match status" value="1"/>
</dbReference>
<dbReference type="InterPro" id="IPR046335">
    <property type="entry name" value="LacI/GalR-like_sensor"/>
</dbReference>
<keyword evidence="3" id="KW-0804">Transcription</keyword>
<keyword evidence="6" id="KW-1185">Reference proteome</keyword>
<evidence type="ECO:0000313" key="5">
    <source>
        <dbReference type="EMBL" id="GGO94425.1"/>
    </source>
</evidence>
<reference evidence="5" key="2">
    <citation type="submission" date="2020-09" db="EMBL/GenBank/DDBJ databases">
        <authorList>
            <person name="Sun Q."/>
            <person name="Zhou Y."/>
        </authorList>
    </citation>
    <scope>NUCLEOTIDE SEQUENCE</scope>
    <source>
        <strain evidence="5">CGMCC 4.7201</strain>
    </source>
</reference>
<dbReference type="AlphaFoldDB" id="A0A918E0F4"/>
<evidence type="ECO:0000313" key="6">
    <source>
        <dbReference type="Proteomes" id="UP000641932"/>
    </source>
</evidence>
<protein>
    <submittedName>
        <fullName evidence="5">LacI family transcriptional regulator</fullName>
    </submittedName>
</protein>
<keyword evidence="2" id="KW-0238">DNA-binding</keyword>
<dbReference type="SUPFAM" id="SSF47413">
    <property type="entry name" value="lambda repressor-like DNA-binding domains"/>
    <property type="match status" value="1"/>
</dbReference>
<dbReference type="InterPro" id="IPR028082">
    <property type="entry name" value="Peripla_BP_I"/>
</dbReference>
<dbReference type="GO" id="GO:0003700">
    <property type="term" value="F:DNA-binding transcription factor activity"/>
    <property type="evidence" value="ECO:0007669"/>
    <property type="project" value="TreeGrafter"/>
</dbReference>
<dbReference type="Gene3D" id="1.10.260.40">
    <property type="entry name" value="lambda repressor-like DNA-binding domains"/>
    <property type="match status" value="1"/>
</dbReference>
<dbReference type="InterPro" id="IPR000843">
    <property type="entry name" value="HTH_LacI"/>
</dbReference>
<dbReference type="CDD" id="cd06267">
    <property type="entry name" value="PBP1_LacI_sugar_binding-like"/>
    <property type="match status" value="1"/>
</dbReference>
<sequence length="326" mass="34455">MVSRVFNADANLRIRDETRQRVLAAAEELSYTPNHAARALRRARVGVLGLAVHDVSNPIYSEIVAGVQRAATEAGYTLMLADADALASDDASFRNLIGSRLIDGLLLQRAGNNADAMVAKIASGRLCTILLNDRTRGPLSSVALDDETAARLATEHLIGLGHSRIGHLAVDGPRSRSQARVRGWRSALRAAGMAEEPELLAGGGHTIEAGFEGMRQLLRSEIRPTAVFAGNALSAVGAATALRQAGLSIPGDISLIGFHDLPFAAHLTPPLTTVRLPLRAMGSRAVELLLEQLDGSAARHEIVRSPAPELIERGSCAPPGRVGRAP</sequence>
<evidence type="ECO:0000259" key="4">
    <source>
        <dbReference type="PROSITE" id="PS50932"/>
    </source>
</evidence>
<reference evidence="5" key="1">
    <citation type="journal article" date="2014" name="Int. J. Syst. Evol. Microbiol.">
        <title>Complete genome sequence of Corynebacterium casei LMG S-19264T (=DSM 44701T), isolated from a smear-ripened cheese.</title>
        <authorList>
            <consortium name="US DOE Joint Genome Institute (JGI-PGF)"/>
            <person name="Walter F."/>
            <person name="Albersmeier A."/>
            <person name="Kalinowski J."/>
            <person name="Ruckert C."/>
        </authorList>
    </citation>
    <scope>NUCLEOTIDE SEQUENCE</scope>
    <source>
        <strain evidence="5">CGMCC 4.7201</strain>
    </source>
</reference>
<dbReference type="EMBL" id="BMMS01000023">
    <property type="protein sequence ID" value="GGO94425.1"/>
    <property type="molecule type" value="Genomic_DNA"/>
</dbReference>
<keyword evidence="1" id="KW-0805">Transcription regulation</keyword>
<proteinExistence type="predicted"/>
<comment type="caution">
    <text evidence="5">The sequence shown here is derived from an EMBL/GenBank/DDBJ whole genome shotgun (WGS) entry which is preliminary data.</text>
</comment>
<gene>
    <name evidence="5" type="ORF">GCM10012280_49230</name>
</gene>
<dbReference type="SMART" id="SM00354">
    <property type="entry name" value="HTH_LACI"/>
    <property type="match status" value="1"/>
</dbReference>
<dbReference type="CDD" id="cd01392">
    <property type="entry name" value="HTH_LacI"/>
    <property type="match status" value="1"/>
</dbReference>
<dbReference type="SUPFAM" id="SSF53822">
    <property type="entry name" value="Periplasmic binding protein-like I"/>
    <property type="match status" value="1"/>
</dbReference>
<dbReference type="Gene3D" id="3.40.50.2300">
    <property type="match status" value="2"/>
</dbReference>
<dbReference type="PROSITE" id="PS50932">
    <property type="entry name" value="HTH_LACI_2"/>
    <property type="match status" value="1"/>
</dbReference>
<feature type="domain" description="HTH lacI-type" evidence="4">
    <location>
        <begin position="1"/>
        <end position="42"/>
    </location>
</feature>
<dbReference type="PANTHER" id="PTHR30146:SF109">
    <property type="entry name" value="HTH-TYPE TRANSCRIPTIONAL REGULATOR GALS"/>
    <property type="match status" value="1"/>
</dbReference>
<evidence type="ECO:0000256" key="2">
    <source>
        <dbReference type="ARBA" id="ARBA00023125"/>
    </source>
</evidence>
<dbReference type="Pfam" id="PF13377">
    <property type="entry name" value="Peripla_BP_3"/>
    <property type="match status" value="1"/>
</dbReference>
<dbReference type="InterPro" id="IPR010982">
    <property type="entry name" value="Lambda_DNA-bd_dom_sf"/>
</dbReference>
<name>A0A918E0F4_9ACTN</name>
<evidence type="ECO:0000256" key="1">
    <source>
        <dbReference type="ARBA" id="ARBA00023015"/>
    </source>
</evidence>
<evidence type="ECO:0000256" key="3">
    <source>
        <dbReference type="ARBA" id="ARBA00023163"/>
    </source>
</evidence>
<organism evidence="5 6">
    <name type="scientific">Wenjunlia tyrosinilytica</name>
    <dbReference type="NCBI Taxonomy" id="1544741"/>
    <lineage>
        <taxon>Bacteria</taxon>
        <taxon>Bacillati</taxon>
        <taxon>Actinomycetota</taxon>
        <taxon>Actinomycetes</taxon>
        <taxon>Kitasatosporales</taxon>
        <taxon>Streptomycetaceae</taxon>
        <taxon>Wenjunlia</taxon>
    </lineage>
</organism>
<dbReference type="Proteomes" id="UP000641932">
    <property type="component" value="Unassembled WGS sequence"/>
</dbReference>
<dbReference type="Pfam" id="PF00356">
    <property type="entry name" value="LacI"/>
    <property type="match status" value="1"/>
</dbReference>
<dbReference type="GO" id="GO:0000976">
    <property type="term" value="F:transcription cis-regulatory region binding"/>
    <property type="evidence" value="ECO:0007669"/>
    <property type="project" value="TreeGrafter"/>
</dbReference>
<accession>A0A918E0F4</accession>